<dbReference type="EMBL" id="LR134477">
    <property type="protein sequence ID" value="VEI15574.1"/>
    <property type="molecule type" value="Genomic_DNA"/>
</dbReference>
<sequence>MVLPTDARRLPGREVTVMGLETEYGILGAEPEEVVAACLEAERERGRSDGVRWDYSGEYPLRDARGFEVDRSAVDPSMLTDVPGAGSLEGPVPGRLRTTAVVRLTAQEEAWQRGTATCLPTGGRLYVDHGHPEYATPECTGAAQAALADRAGDLLVARGADLLRRRGVAARLFKNNVDGKGATYGTHENYLVPRSLDFDDLVEALVPLLVVRPLLVGSGRVGTGAVSRDADFQVSQRADYLEKIVGLGTTVDRPLVNTRDEPHADPERWRRLHLVAGDASCFDTMTWLKLGMTSLVLQVLADGVPDAWRRLSLADPVAQARDVSRDTRLGGALQLSDGRRMSALEILEHYLDAVRTHLRGQGRRAPAPAGDPLHPDLLALADGRDTDGAETGAVLAFWEASLRELEALRAAGGEVGESGGPAGHLEWVAKKQLLDATARRHPGERGRDVLRAVDLAWSELFPAGRGLAERVPAGAAARGGLDGQEVAAALGEPPATTRAWLRGRLVGAFPGQVVAAGWHSMVLETGEKDQRRLPLTDPLAFTRATTSSAVEGAADVVEVLTRLTGERPDRLERAASPMSVPPPREESIHE</sequence>
<dbReference type="GO" id="GO:0005524">
    <property type="term" value="F:ATP binding"/>
    <property type="evidence" value="ECO:0007669"/>
    <property type="project" value="TreeGrafter"/>
</dbReference>
<dbReference type="GO" id="GO:0016787">
    <property type="term" value="F:hydrolase activity"/>
    <property type="evidence" value="ECO:0007669"/>
    <property type="project" value="UniProtKB-KW"/>
</dbReference>
<evidence type="ECO:0000256" key="1">
    <source>
        <dbReference type="SAM" id="MobiDB-lite"/>
    </source>
</evidence>
<feature type="region of interest" description="Disordered" evidence="1">
    <location>
        <begin position="564"/>
        <end position="590"/>
    </location>
</feature>
<dbReference type="EC" id="3.4.-.-" evidence="2"/>
<evidence type="ECO:0000313" key="2">
    <source>
        <dbReference type="EMBL" id="VEI15574.1"/>
    </source>
</evidence>
<reference evidence="2 3" key="1">
    <citation type="submission" date="2018-12" db="EMBL/GenBank/DDBJ databases">
        <authorList>
            <consortium name="Pathogen Informatics"/>
        </authorList>
    </citation>
    <scope>NUCLEOTIDE SEQUENCE [LARGE SCALE GENOMIC DNA]</scope>
    <source>
        <strain evidence="2 3">NCTC10951</strain>
    </source>
</reference>
<dbReference type="Proteomes" id="UP000268658">
    <property type="component" value="Chromosome"/>
</dbReference>
<evidence type="ECO:0000313" key="3">
    <source>
        <dbReference type="Proteomes" id="UP000268658"/>
    </source>
</evidence>
<dbReference type="PANTHER" id="PTHR42307">
    <property type="entry name" value="PUP DEAMIDASE/DEPUPYLASE"/>
    <property type="match status" value="1"/>
</dbReference>
<dbReference type="PANTHER" id="PTHR42307:SF2">
    <property type="entry name" value="PUP DEAMIDASE_DEPUPYLASE"/>
    <property type="match status" value="1"/>
</dbReference>
<dbReference type="KEGG" id="avc:NCTC10951_01231"/>
<dbReference type="GO" id="GO:0070490">
    <property type="term" value="P:protein pupylation"/>
    <property type="evidence" value="ECO:0007669"/>
    <property type="project" value="TreeGrafter"/>
</dbReference>
<organism evidence="2 3">
    <name type="scientific">Actinomyces viscosus</name>
    <dbReference type="NCBI Taxonomy" id="1656"/>
    <lineage>
        <taxon>Bacteria</taxon>
        <taxon>Bacillati</taxon>
        <taxon>Actinomycetota</taxon>
        <taxon>Actinomycetes</taxon>
        <taxon>Actinomycetales</taxon>
        <taxon>Actinomycetaceae</taxon>
        <taxon>Actinomyces</taxon>
    </lineage>
</organism>
<keyword evidence="2" id="KW-0378">Hydrolase</keyword>
<dbReference type="InterPro" id="IPR004347">
    <property type="entry name" value="Pup_ligase/deamidase"/>
</dbReference>
<dbReference type="GO" id="GO:0019941">
    <property type="term" value="P:modification-dependent protein catabolic process"/>
    <property type="evidence" value="ECO:0007669"/>
    <property type="project" value="InterPro"/>
</dbReference>
<name>A0A448PK82_ACTVI</name>
<protein>
    <submittedName>
        <fullName evidence="2">Pup deamidase/depupylase</fullName>
        <ecNumber evidence="2">3.4.-.-</ecNumber>
    </submittedName>
</protein>
<dbReference type="AlphaFoldDB" id="A0A448PK82"/>
<gene>
    <name evidence="2" type="primary">dop_2</name>
    <name evidence="2" type="ORF">NCTC10951_01231</name>
</gene>
<dbReference type="RefSeq" id="WP_232023248.1">
    <property type="nucleotide sequence ID" value="NZ_LR134477.1"/>
</dbReference>
<feature type="compositionally biased region" description="Basic and acidic residues" evidence="1">
    <location>
        <begin position="564"/>
        <end position="573"/>
    </location>
</feature>
<accession>A0A448PK82</accession>
<dbReference type="Pfam" id="PF03136">
    <property type="entry name" value="Pup_ligase"/>
    <property type="match status" value="1"/>
</dbReference>
<dbReference type="GO" id="GO:0010498">
    <property type="term" value="P:proteasomal protein catabolic process"/>
    <property type="evidence" value="ECO:0007669"/>
    <property type="project" value="InterPro"/>
</dbReference>
<proteinExistence type="predicted"/>